<evidence type="ECO:0000313" key="2">
    <source>
        <dbReference type="EMBL" id="KAJ8435094.1"/>
    </source>
</evidence>
<organism evidence="2 3">
    <name type="scientific">Carnegiea gigantea</name>
    <dbReference type="NCBI Taxonomy" id="171969"/>
    <lineage>
        <taxon>Eukaryota</taxon>
        <taxon>Viridiplantae</taxon>
        <taxon>Streptophyta</taxon>
        <taxon>Embryophyta</taxon>
        <taxon>Tracheophyta</taxon>
        <taxon>Spermatophyta</taxon>
        <taxon>Magnoliopsida</taxon>
        <taxon>eudicotyledons</taxon>
        <taxon>Gunneridae</taxon>
        <taxon>Pentapetalae</taxon>
        <taxon>Caryophyllales</taxon>
        <taxon>Cactineae</taxon>
        <taxon>Cactaceae</taxon>
        <taxon>Cactoideae</taxon>
        <taxon>Echinocereeae</taxon>
        <taxon>Carnegiea</taxon>
    </lineage>
</organism>
<evidence type="ECO:0000313" key="3">
    <source>
        <dbReference type="Proteomes" id="UP001153076"/>
    </source>
</evidence>
<proteinExistence type="predicted"/>
<feature type="region of interest" description="Disordered" evidence="1">
    <location>
        <begin position="135"/>
        <end position="157"/>
    </location>
</feature>
<dbReference type="Proteomes" id="UP001153076">
    <property type="component" value="Unassembled WGS sequence"/>
</dbReference>
<reference evidence="2" key="1">
    <citation type="submission" date="2022-04" db="EMBL/GenBank/DDBJ databases">
        <title>Carnegiea gigantea Genome sequencing and assembly v2.</title>
        <authorList>
            <person name="Copetti D."/>
            <person name="Sanderson M.J."/>
            <person name="Burquez A."/>
            <person name="Wojciechowski M.F."/>
        </authorList>
    </citation>
    <scope>NUCLEOTIDE SEQUENCE</scope>
    <source>
        <strain evidence="2">SGP5-SGP5p</strain>
        <tissue evidence="2">Aerial part</tissue>
    </source>
</reference>
<sequence length="172" mass="20008">MIVLQIVQNDKKKDSSSKDLGRSLTDYEKERHMMMEKNAMILEKLGLPKLVNQMREIKKGYTKKGSEHPNGIYRTKSRCQAMKHQRMKRIVRITMLMMLQLLRNGKKQSAVTTHKKLLNCLTMSMSDLLIQQQEQHQHSAMKRPHKASQTKNSPHNCITETTTFNMSSSVHE</sequence>
<dbReference type="AlphaFoldDB" id="A0A9Q1K1J6"/>
<gene>
    <name evidence="2" type="ORF">Cgig2_006366</name>
</gene>
<name>A0A9Q1K1J6_9CARY</name>
<dbReference type="EMBL" id="JAKOGI010000434">
    <property type="protein sequence ID" value="KAJ8435094.1"/>
    <property type="molecule type" value="Genomic_DNA"/>
</dbReference>
<feature type="compositionally biased region" description="Basic residues" evidence="1">
    <location>
        <begin position="139"/>
        <end position="148"/>
    </location>
</feature>
<keyword evidence="3" id="KW-1185">Reference proteome</keyword>
<comment type="caution">
    <text evidence="2">The sequence shown here is derived from an EMBL/GenBank/DDBJ whole genome shotgun (WGS) entry which is preliminary data.</text>
</comment>
<protein>
    <submittedName>
        <fullName evidence="2">Uncharacterized protein</fullName>
    </submittedName>
</protein>
<evidence type="ECO:0000256" key="1">
    <source>
        <dbReference type="SAM" id="MobiDB-lite"/>
    </source>
</evidence>
<accession>A0A9Q1K1J6</accession>